<dbReference type="PANTHER" id="PTHR12774">
    <property type="entry name" value="PEROXISOMAL BIOGENESIS FACTOR 19"/>
    <property type="match status" value="1"/>
</dbReference>
<dbReference type="Gene3D" id="1.20.120.900">
    <property type="entry name" value="Pex19, mPTS binding domain"/>
    <property type="match status" value="1"/>
</dbReference>
<keyword evidence="3" id="KW-0472">Membrane</keyword>
<dbReference type="PANTHER" id="PTHR12774:SF2">
    <property type="entry name" value="PEROXISOMAL BIOGENESIS FACTOR 19"/>
    <property type="match status" value="1"/>
</dbReference>
<organism evidence="4 5">
    <name type="scientific">Stephanodiscus triporus</name>
    <dbReference type="NCBI Taxonomy" id="2934178"/>
    <lineage>
        <taxon>Eukaryota</taxon>
        <taxon>Sar</taxon>
        <taxon>Stramenopiles</taxon>
        <taxon>Ochrophyta</taxon>
        <taxon>Bacillariophyta</taxon>
        <taxon>Coscinodiscophyceae</taxon>
        <taxon>Thalassiosirophycidae</taxon>
        <taxon>Stephanodiscales</taxon>
        <taxon>Stephanodiscaceae</taxon>
        <taxon>Stephanodiscus</taxon>
    </lineage>
</organism>
<keyword evidence="5" id="KW-1185">Reference proteome</keyword>
<dbReference type="Proteomes" id="UP001530315">
    <property type="component" value="Unassembled WGS sequence"/>
</dbReference>
<keyword evidence="3" id="KW-1133">Transmembrane helix</keyword>
<keyword evidence="3" id="KW-0812">Transmembrane</keyword>
<proteinExistence type="predicted"/>
<dbReference type="Gene3D" id="1.20.5.110">
    <property type="match status" value="1"/>
</dbReference>
<evidence type="ECO:0000256" key="3">
    <source>
        <dbReference type="SAM" id="Phobius"/>
    </source>
</evidence>
<feature type="compositionally biased region" description="Basic and acidic residues" evidence="2">
    <location>
        <begin position="105"/>
        <end position="124"/>
    </location>
</feature>
<protein>
    <recommendedName>
        <fullName evidence="6">Peroxin-19</fullName>
    </recommendedName>
</protein>
<name>A0ABD3NZ55_9STRA</name>
<dbReference type="InterPro" id="IPR038322">
    <property type="entry name" value="Pex19_C_sf"/>
</dbReference>
<feature type="region of interest" description="Disordered" evidence="2">
    <location>
        <begin position="25"/>
        <end position="147"/>
    </location>
</feature>
<keyword evidence="1" id="KW-0175">Coiled coil</keyword>
<evidence type="ECO:0000256" key="2">
    <source>
        <dbReference type="SAM" id="MobiDB-lite"/>
    </source>
</evidence>
<evidence type="ECO:0000313" key="4">
    <source>
        <dbReference type="EMBL" id="KAL3780644.1"/>
    </source>
</evidence>
<reference evidence="4 5" key="1">
    <citation type="submission" date="2024-10" db="EMBL/GenBank/DDBJ databases">
        <title>Updated reference genomes for cyclostephanoid diatoms.</title>
        <authorList>
            <person name="Roberts W.R."/>
            <person name="Alverson A.J."/>
        </authorList>
    </citation>
    <scope>NUCLEOTIDE SEQUENCE [LARGE SCALE GENOMIC DNA]</scope>
    <source>
        <strain evidence="4 5">AJA276-08</strain>
    </source>
</reference>
<dbReference type="Pfam" id="PF04614">
    <property type="entry name" value="Pex19"/>
    <property type="match status" value="1"/>
</dbReference>
<feature type="compositionally biased region" description="Acidic residues" evidence="2">
    <location>
        <begin position="25"/>
        <end position="60"/>
    </location>
</feature>
<feature type="compositionally biased region" description="Basic and acidic residues" evidence="2">
    <location>
        <begin position="61"/>
        <end position="78"/>
    </location>
</feature>
<feature type="coiled-coil region" evidence="1">
    <location>
        <begin position="540"/>
        <end position="567"/>
    </location>
</feature>
<gene>
    <name evidence="4" type="ORF">ACHAW5_002098</name>
</gene>
<dbReference type="AlphaFoldDB" id="A0ABD3NZ55"/>
<evidence type="ECO:0000256" key="1">
    <source>
        <dbReference type="SAM" id="Coils"/>
    </source>
</evidence>
<dbReference type="SUPFAM" id="SSF58038">
    <property type="entry name" value="SNARE fusion complex"/>
    <property type="match status" value="1"/>
</dbReference>
<feature type="compositionally biased region" description="Low complexity" evidence="2">
    <location>
        <begin position="459"/>
        <end position="472"/>
    </location>
</feature>
<feature type="compositionally biased region" description="Acidic residues" evidence="2">
    <location>
        <begin position="79"/>
        <end position="88"/>
    </location>
</feature>
<feature type="transmembrane region" description="Helical" evidence="3">
    <location>
        <begin position="568"/>
        <end position="587"/>
    </location>
</feature>
<dbReference type="InterPro" id="IPR006708">
    <property type="entry name" value="Pex19"/>
</dbReference>
<feature type="region of interest" description="Disordered" evidence="2">
    <location>
        <begin position="438"/>
        <end position="491"/>
    </location>
</feature>
<accession>A0ABD3NZ55</accession>
<dbReference type="EMBL" id="JALLAZ020001104">
    <property type="protein sequence ID" value="KAL3780644.1"/>
    <property type="molecule type" value="Genomic_DNA"/>
</dbReference>
<evidence type="ECO:0000313" key="5">
    <source>
        <dbReference type="Proteomes" id="UP001530315"/>
    </source>
</evidence>
<feature type="compositionally biased region" description="Pro residues" evidence="2">
    <location>
        <begin position="132"/>
        <end position="142"/>
    </location>
</feature>
<evidence type="ECO:0008006" key="6">
    <source>
        <dbReference type="Google" id="ProtNLM"/>
    </source>
</evidence>
<comment type="caution">
    <text evidence="4">The sequence shown here is derived from an EMBL/GenBank/DDBJ whole genome shotgun (WGS) entry which is preliminary data.</text>
</comment>
<sequence length="598" mass="66890">MLWNEATLHRRRKKREDLDSILDAALDELGDDDDDDEDDGHNDDDDSSGGDEGGDVDVYDDAVRSRADCRVDEDIRSTDEDDEQDSDENIATSETLGVPYSLDFLEDKRRREKVEAEARRRDESSANSDRPPFGPEPPPPPQMAHVGDESDLAASLEELMKQFTKGLNVGEDFDLGDEKALDEILKNMMGTNGMEGIDPSLLEKFSEEMMSSIMSDFEKMGNNNDSNIIVDNVMKQLLDKDLMYEPMREVCTRFPKYLAENKARMSQEEYTRYGKQYQYFQKIVHVYETEPGNFDRLMELMQDIQEYGQPPAEIIKELAPDLEFDEGGMPIMDPVGGGGGMMLPGMLPGMIRLLPTTPHALGCHRRSPSFAAARRTVDVDRRACPPPLTTVAAVIVHLRLRRLQPPPPFGRPHRPQPPIAFRTPSPVAAAAAATVSGKMYGSGKPTWARGGDVEDGVPNRRSNANSGNSNGSYQRGPEAAGGSSHFNYQPPQLTGAYAEQQTQVVEDAMRTHVQAETTANTVLATLHAQRQQLQNANDDTWQMRTNVANAQRELRELQHKAFQKKQRLYIVIGILGLVDTMLFLRIVQCGGSFFCRRY</sequence>